<keyword evidence="3" id="KW-1185">Reference proteome</keyword>
<sequence length="356" mass="40169">MSSFTRYHQNKLESKLLQGEHSVLDGDIGVKDLIRENISRYLEDHFSLRLFSAVNIKVFTSSGELVYPVPSPLALTFASQQQIASENYRLLEAGLAVVVTLYTQPDAPLSVGALFLFTGLALGGLNRVYRRQVAHVSSERRERELTIASLTDGEKLAGLELEALNHRQETLLQNLEKARKGLVESNESQSELLDEIECLEELLEENEEKLVIQKSEIEMLTKMLCEPRAIMDKKPGKRKNREKESTAKRLKVLYKHLRVHDRALKGFLDLEEGMRLKCEEVIHQLNGDPDCVTVKRKVFGGRGIDTFFEAEFAYKGRIYFTRHSGGVVEVVAIGTKNSQASELGFLHRISGEVKPA</sequence>
<keyword evidence="1" id="KW-0175">Coiled coil</keyword>
<dbReference type="Proteomes" id="UP001320148">
    <property type="component" value="Chromosome"/>
</dbReference>
<gene>
    <name evidence="2" type="ORF">DSLASN_27120</name>
</gene>
<proteinExistence type="predicted"/>
<evidence type="ECO:0000256" key="1">
    <source>
        <dbReference type="SAM" id="Coils"/>
    </source>
</evidence>
<evidence type="ECO:0000313" key="2">
    <source>
        <dbReference type="EMBL" id="BCS97080.1"/>
    </source>
</evidence>
<dbReference type="RefSeq" id="WP_236888508.1">
    <property type="nucleotide sequence ID" value="NZ_AP024488.1"/>
</dbReference>
<accession>A0ABM7PIR6</accession>
<feature type="coiled-coil region" evidence="1">
    <location>
        <begin position="161"/>
        <end position="223"/>
    </location>
</feature>
<reference evidence="2 3" key="1">
    <citation type="submission" date="2021-02" db="EMBL/GenBank/DDBJ databases">
        <title>Complete genome of Desulfoluna sp. strain ASN36.</title>
        <authorList>
            <person name="Takahashi A."/>
            <person name="Kojima H."/>
            <person name="Fukui M."/>
        </authorList>
    </citation>
    <scope>NUCLEOTIDE SEQUENCE [LARGE SCALE GENOMIC DNA]</scope>
    <source>
        <strain evidence="2 3">ASN36</strain>
    </source>
</reference>
<evidence type="ECO:0000313" key="3">
    <source>
        <dbReference type="Proteomes" id="UP001320148"/>
    </source>
</evidence>
<protein>
    <submittedName>
        <fullName evidence="2">Uncharacterized protein</fullName>
    </submittedName>
</protein>
<organism evidence="2 3">
    <name type="scientific">Desulfoluna limicola</name>
    <dbReference type="NCBI Taxonomy" id="2810562"/>
    <lineage>
        <taxon>Bacteria</taxon>
        <taxon>Pseudomonadati</taxon>
        <taxon>Thermodesulfobacteriota</taxon>
        <taxon>Desulfobacteria</taxon>
        <taxon>Desulfobacterales</taxon>
        <taxon>Desulfolunaceae</taxon>
        <taxon>Desulfoluna</taxon>
    </lineage>
</organism>
<name>A0ABM7PIR6_9BACT</name>
<dbReference type="EMBL" id="AP024488">
    <property type="protein sequence ID" value="BCS97080.1"/>
    <property type="molecule type" value="Genomic_DNA"/>
</dbReference>